<feature type="transmembrane region" description="Helical" evidence="1">
    <location>
        <begin position="20"/>
        <end position="41"/>
    </location>
</feature>
<evidence type="ECO:0000259" key="2">
    <source>
        <dbReference type="Pfam" id="PF07811"/>
    </source>
</evidence>
<proteinExistence type="predicted"/>
<sequence length="190" mass="20825">MTRHASLPAQYQSGNYALEYALVFPLLFLAIYTMLSFGMIYTAQQSLNMAAQEGARTLLRWWPDNEPDREASCTAWRGLATTQTTAPLELRAERARNCSLSHLAWLLRSTGPDGLQIHVCNRSGPLAGPTSPSCGAVPLAENEVEVLILYPYSRHPIVPELGLGRLFGISLLPDTLESRVRILAETGAAT</sequence>
<name>A0A2V1JYP4_9BURK</name>
<keyword evidence="1" id="KW-0812">Transmembrane</keyword>
<accession>A0A2V1JYP4</accession>
<keyword evidence="4" id="KW-1185">Reference proteome</keyword>
<gene>
    <name evidence="3" type="ORF">DD235_12775</name>
</gene>
<dbReference type="AlphaFoldDB" id="A0A2V1JYP4"/>
<dbReference type="RefSeq" id="WP_109062480.1">
    <property type="nucleotide sequence ID" value="NZ_QETA01000005.1"/>
</dbReference>
<evidence type="ECO:0000256" key="1">
    <source>
        <dbReference type="SAM" id="Phobius"/>
    </source>
</evidence>
<feature type="domain" description="TadE-like" evidence="2">
    <location>
        <begin position="16"/>
        <end position="56"/>
    </location>
</feature>
<comment type="caution">
    <text evidence="3">The sequence shown here is derived from an EMBL/GenBank/DDBJ whole genome shotgun (WGS) entry which is preliminary data.</text>
</comment>
<evidence type="ECO:0000313" key="3">
    <source>
        <dbReference type="EMBL" id="PWF22242.1"/>
    </source>
</evidence>
<dbReference type="Proteomes" id="UP000245212">
    <property type="component" value="Unassembled WGS sequence"/>
</dbReference>
<dbReference type="InterPro" id="IPR012495">
    <property type="entry name" value="TadE-like_dom"/>
</dbReference>
<evidence type="ECO:0000313" key="4">
    <source>
        <dbReference type="Proteomes" id="UP000245212"/>
    </source>
</evidence>
<protein>
    <recommendedName>
        <fullName evidence="2">TadE-like domain-containing protein</fullName>
    </recommendedName>
</protein>
<organism evidence="3 4">
    <name type="scientific">Corticimicrobacter populi</name>
    <dbReference type="NCBI Taxonomy" id="2175229"/>
    <lineage>
        <taxon>Bacteria</taxon>
        <taxon>Pseudomonadati</taxon>
        <taxon>Pseudomonadota</taxon>
        <taxon>Betaproteobacteria</taxon>
        <taxon>Burkholderiales</taxon>
        <taxon>Alcaligenaceae</taxon>
        <taxon>Corticimicrobacter</taxon>
    </lineage>
</organism>
<keyword evidence="1" id="KW-1133">Transmembrane helix</keyword>
<dbReference type="EMBL" id="QETA01000005">
    <property type="protein sequence ID" value="PWF22242.1"/>
    <property type="molecule type" value="Genomic_DNA"/>
</dbReference>
<dbReference type="Pfam" id="PF07811">
    <property type="entry name" value="TadE"/>
    <property type="match status" value="1"/>
</dbReference>
<reference evidence="4" key="1">
    <citation type="submission" date="2018-05" db="EMBL/GenBank/DDBJ databases">
        <authorList>
            <person name="Li Y."/>
        </authorList>
    </citation>
    <scope>NUCLEOTIDE SEQUENCE [LARGE SCALE GENOMIC DNA]</scope>
    <source>
        <strain evidence="4">3d-2-2</strain>
    </source>
</reference>
<keyword evidence="1" id="KW-0472">Membrane</keyword>